<sequence>METLLDIDSLSLEKVTGRLRNAEQCKGYGGKGGQDAGKLYLTEEQWGTSKGETSQGGFIQDPSCQGQPTSLARHAKKGMHDASRTPTFVSPPGGGSENIDNDHNDCPQRFRKLDEILGECDPPRPIMHKLVEGELHLQVLEEPVALKEAELEEPVALKEAESYPQ</sequence>
<organism evidence="2">
    <name type="scientific">Oryza sativa subsp. japonica</name>
    <name type="common">Rice</name>
    <dbReference type="NCBI Taxonomy" id="39947"/>
    <lineage>
        <taxon>Eukaryota</taxon>
        <taxon>Viridiplantae</taxon>
        <taxon>Streptophyta</taxon>
        <taxon>Embryophyta</taxon>
        <taxon>Tracheophyta</taxon>
        <taxon>Spermatophyta</taxon>
        <taxon>Magnoliopsida</taxon>
        <taxon>Liliopsida</taxon>
        <taxon>Poales</taxon>
        <taxon>Poaceae</taxon>
        <taxon>BOP clade</taxon>
        <taxon>Oryzoideae</taxon>
        <taxon>Oryzeae</taxon>
        <taxon>Oryzinae</taxon>
        <taxon>Oryza</taxon>
        <taxon>Oryza sativa</taxon>
    </lineage>
</organism>
<evidence type="ECO:0000256" key="1">
    <source>
        <dbReference type="SAM" id="MobiDB-lite"/>
    </source>
</evidence>
<dbReference type="AlphaFoldDB" id="A3ARF8"/>
<dbReference type="EMBL" id="CM000141">
    <property type="protein sequence ID" value="EAZ29897.1"/>
    <property type="molecule type" value="Genomic_DNA"/>
</dbReference>
<proteinExistence type="predicted"/>
<protein>
    <submittedName>
        <fullName evidence="2">Uncharacterized protein</fullName>
    </submittedName>
</protein>
<feature type="compositionally biased region" description="Polar residues" evidence="1">
    <location>
        <begin position="47"/>
        <end position="70"/>
    </location>
</feature>
<reference evidence="2" key="1">
    <citation type="journal article" date="2005" name="PLoS Biol.">
        <title>The genomes of Oryza sativa: a history of duplications.</title>
        <authorList>
            <person name="Yu J."/>
            <person name="Wang J."/>
            <person name="Lin W."/>
            <person name="Li S."/>
            <person name="Li H."/>
            <person name="Zhou J."/>
            <person name="Ni P."/>
            <person name="Dong W."/>
            <person name="Hu S."/>
            <person name="Zeng C."/>
            <person name="Zhang J."/>
            <person name="Zhang Y."/>
            <person name="Li R."/>
            <person name="Xu Z."/>
            <person name="Li S."/>
            <person name="Li X."/>
            <person name="Zheng H."/>
            <person name="Cong L."/>
            <person name="Lin L."/>
            <person name="Yin J."/>
            <person name="Geng J."/>
            <person name="Li G."/>
            <person name="Shi J."/>
            <person name="Liu J."/>
            <person name="Lv H."/>
            <person name="Li J."/>
            <person name="Wang J."/>
            <person name="Deng Y."/>
            <person name="Ran L."/>
            <person name="Shi X."/>
            <person name="Wang X."/>
            <person name="Wu Q."/>
            <person name="Li C."/>
            <person name="Ren X."/>
            <person name="Wang J."/>
            <person name="Wang X."/>
            <person name="Li D."/>
            <person name="Liu D."/>
            <person name="Zhang X."/>
            <person name="Ji Z."/>
            <person name="Zhao W."/>
            <person name="Sun Y."/>
            <person name="Zhang Z."/>
            <person name="Bao J."/>
            <person name="Han Y."/>
            <person name="Dong L."/>
            <person name="Ji J."/>
            <person name="Chen P."/>
            <person name="Wu S."/>
            <person name="Liu J."/>
            <person name="Xiao Y."/>
            <person name="Bu D."/>
            <person name="Tan J."/>
            <person name="Yang L."/>
            <person name="Ye C."/>
            <person name="Zhang J."/>
            <person name="Xu J."/>
            <person name="Zhou Y."/>
            <person name="Yu Y."/>
            <person name="Zhang B."/>
            <person name="Zhuang S."/>
            <person name="Wei H."/>
            <person name="Liu B."/>
            <person name="Lei M."/>
            <person name="Yu H."/>
            <person name="Li Y."/>
            <person name="Xu H."/>
            <person name="Wei S."/>
            <person name="He X."/>
            <person name="Fang L."/>
            <person name="Zhang Z."/>
            <person name="Zhang Y."/>
            <person name="Huang X."/>
            <person name="Su Z."/>
            <person name="Tong W."/>
            <person name="Li J."/>
            <person name="Tong Z."/>
            <person name="Li S."/>
            <person name="Ye J."/>
            <person name="Wang L."/>
            <person name="Fang L."/>
            <person name="Lei T."/>
            <person name="Chen C."/>
            <person name="Chen H."/>
            <person name="Xu Z."/>
            <person name="Li H."/>
            <person name="Huang H."/>
            <person name="Zhang F."/>
            <person name="Xu H."/>
            <person name="Li N."/>
            <person name="Zhao C."/>
            <person name="Li S."/>
            <person name="Dong L."/>
            <person name="Huang Y."/>
            <person name="Li L."/>
            <person name="Xi Y."/>
            <person name="Qi Q."/>
            <person name="Li W."/>
            <person name="Zhang B."/>
            <person name="Hu W."/>
            <person name="Zhang Y."/>
            <person name="Tian X."/>
            <person name="Jiao Y."/>
            <person name="Liang X."/>
            <person name="Jin J."/>
            <person name="Gao L."/>
            <person name="Zheng W."/>
            <person name="Hao B."/>
            <person name="Liu S."/>
            <person name="Wang W."/>
            <person name="Yuan L."/>
            <person name="Cao M."/>
            <person name="McDermott J."/>
            <person name="Samudrala R."/>
            <person name="Wang J."/>
            <person name="Wong G.K."/>
            <person name="Yang H."/>
        </authorList>
    </citation>
    <scope>NUCLEOTIDE SEQUENCE [LARGE SCALE GENOMIC DNA]</scope>
</reference>
<name>A3ARF8_ORYSJ</name>
<dbReference type="Proteomes" id="UP000007752">
    <property type="component" value="Chromosome 4"/>
</dbReference>
<evidence type="ECO:0000313" key="2">
    <source>
        <dbReference type="EMBL" id="EAZ29897.1"/>
    </source>
</evidence>
<reference evidence="2" key="2">
    <citation type="submission" date="2008-12" db="EMBL/GenBank/DDBJ databases">
        <title>Improved gene annotation of the rice (Oryza sativa) genomes.</title>
        <authorList>
            <person name="Wang J."/>
            <person name="Li R."/>
            <person name="Fan W."/>
            <person name="Huang Q."/>
            <person name="Zhang J."/>
            <person name="Zhou Y."/>
            <person name="Hu Y."/>
            <person name="Zi S."/>
            <person name="Li J."/>
            <person name="Ni P."/>
            <person name="Zheng H."/>
            <person name="Zhang Y."/>
            <person name="Zhao M."/>
            <person name="Hao Q."/>
            <person name="McDermott J."/>
            <person name="Samudrala R."/>
            <person name="Kristiansen K."/>
            <person name="Wong G.K.-S."/>
        </authorList>
    </citation>
    <scope>NUCLEOTIDE SEQUENCE</scope>
</reference>
<gene>
    <name evidence="2" type="ORF">OsJ_13951</name>
</gene>
<feature type="region of interest" description="Disordered" evidence="1">
    <location>
        <begin position="47"/>
        <end position="105"/>
    </location>
</feature>
<accession>A3ARF8</accession>